<feature type="domain" description="Major facilitator superfamily (MFS) profile" evidence="8">
    <location>
        <begin position="1"/>
        <end position="369"/>
    </location>
</feature>
<name>A0A0R1U0C9_9LACO</name>
<dbReference type="CDD" id="cd06173">
    <property type="entry name" value="MFS_MefA_like"/>
    <property type="match status" value="1"/>
</dbReference>
<accession>A0A0R1U0C9</accession>
<dbReference type="PROSITE" id="PS50850">
    <property type="entry name" value="MFS"/>
    <property type="match status" value="1"/>
</dbReference>
<dbReference type="SUPFAM" id="SSF103473">
    <property type="entry name" value="MFS general substrate transporter"/>
    <property type="match status" value="1"/>
</dbReference>
<dbReference type="PATRIC" id="fig|1423783.4.peg.129"/>
<keyword evidence="2" id="KW-0813">Transport</keyword>
<dbReference type="GO" id="GO:0005886">
    <property type="term" value="C:plasma membrane"/>
    <property type="evidence" value="ECO:0007669"/>
    <property type="project" value="UniProtKB-SubCell"/>
</dbReference>
<evidence type="ECO:0000313" key="9">
    <source>
        <dbReference type="EMBL" id="KRL86928.1"/>
    </source>
</evidence>
<feature type="transmembrane region" description="Helical" evidence="7">
    <location>
        <begin position="346"/>
        <end position="364"/>
    </location>
</feature>
<evidence type="ECO:0000256" key="7">
    <source>
        <dbReference type="SAM" id="Phobius"/>
    </source>
</evidence>
<dbReference type="InterPro" id="IPR036259">
    <property type="entry name" value="MFS_trans_sf"/>
</dbReference>
<feature type="transmembrane region" description="Helical" evidence="7">
    <location>
        <begin position="323"/>
        <end position="340"/>
    </location>
</feature>
<feature type="transmembrane region" description="Helical" evidence="7">
    <location>
        <begin position="49"/>
        <end position="69"/>
    </location>
</feature>
<proteinExistence type="predicted"/>
<feature type="transmembrane region" description="Helical" evidence="7">
    <location>
        <begin position="20"/>
        <end position="42"/>
    </location>
</feature>
<dbReference type="InterPro" id="IPR020846">
    <property type="entry name" value="MFS_dom"/>
</dbReference>
<keyword evidence="10" id="KW-1185">Reference proteome</keyword>
<keyword evidence="6 7" id="KW-0472">Membrane</keyword>
<dbReference type="Pfam" id="PF07690">
    <property type="entry name" value="MFS_1"/>
    <property type="match status" value="1"/>
</dbReference>
<keyword evidence="3" id="KW-1003">Cell membrane</keyword>
<gene>
    <name evidence="9" type="ORF">FC50_GL000121</name>
</gene>
<feature type="transmembrane region" description="Helical" evidence="7">
    <location>
        <begin position="259"/>
        <end position="278"/>
    </location>
</feature>
<evidence type="ECO:0000256" key="6">
    <source>
        <dbReference type="ARBA" id="ARBA00023136"/>
    </source>
</evidence>
<dbReference type="PANTHER" id="PTHR23513:SF6">
    <property type="entry name" value="MAJOR FACILITATOR SUPERFAMILY ASSOCIATED DOMAIN-CONTAINING PROTEIN"/>
    <property type="match status" value="1"/>
</dbReference>
<dbReference type="AlphaFoldDB" id="A0A0R1U0C9"/>
<organism evidence="9 10">
    <name type="scientific">Lacticaseibacillus pantheris DSM 15945 = JCM 12539 = NBRC 106106</name>
    <dbReference type="NCBI Taxonomy" id="1423783"/>
    <lineage>
        <taxon>Bacteria</taxon>
        <taxon>Bacillati</taxon>
        <taxon>Bacillota</taxon>
        <taxon>Bacilli</taxon>
        <taxon>Lactobacillales</taxon>
        <taxon>Lactobacillaceae</taxon>
        <taxon>Lacticaseibacillus</taxon>
    </lineage>
</organism>
<evidence type="ECO:0000259" key="8">
    <source>
        <dbReference type="PROSITE" id="PS50850"/>
    </source>
</evidence>
<evidence type="ECO:0000256" key="5">
    <source>
        <dbReference type="ARBA" id="ARBA00022989"/>
    </source>
</evidence>
<dbReference type="Gene3D" id="1.20.1250.20">
    <property type="entry name" value="MFS general substrate transporter like domains"/>
    <property type="match status" value="1"/>
</dbReference>
<reference evidence="9 10" key="1">
    <citation type="journal article" date="2015" name="Genome Announc.">
        <title>Expanding the biotechnology potential of lactobacilli through comparative genomics of 213 strains and associated genera.</title>
        <authorList>
            <person name="Sun Z."/>
            <person name="Harris H.M."/>
            <person name="McCann A."/>
            <person name="Guo C."/>
            <person name="Argimon S."/>
            <person name="Zhang W."/>
            <person name="Yang X."/>
            <person name="Jeffery I.B."/>
            <person name="Cooney J.C."/>
            <person name="Kagawa T.F."/>
            <person name="Liu W."/>
            <person name="Song Y."/>
            <person name="Salvetti E."/>
            <person name="Wrobel A."/>
            <person name="Rasinkangas P."/>
            <person name="Parkhill J."/>
            <person name="Rea M.C."/>
            <person name="O'Sullivan O."/>
            <person name="Ritari J."/>
            <person name="Douillard F.P."/>
            <person name="Paul Ross R."/>
            <person name="Yang R."/>
            <person name="Briner A.E."/>
            <person name="Felis G.E."/>
            <person name="de Vos W.M."/>
            <person name="Barrangou R."/>
            <person name="Klaenhammer T.R."/>
            <person name="Caufield P.W."/>
            <person name="Cui Y."/>
            <person name="Zhang H."/>
            <person name="O'Toole P.W."/>
        </authorList>
    </citation>
    <scope>NUCLEOTIDE SEQUENCE [LARGE SCALE GENOMIC DNA]</scope>
    <source>
        <strain evidence="9 10">DSM 15945</strain>
    </source>
</reference>
<dbReference type="Proteomes" id="UP000051922">
    <property type="component" value="Unassembled WGS sequence"/>
</dbReference>
<feature type="transmembrane region" description="Helical" evidence="7">
    <location>
        <begin position="145"/>
        <end position="164"/>
    </location>
</feature>
<dbReference type="PANTHER" id="PTHR23513">
    <property type="entry name" value="INTEGRAL MEMBRANE EFFLUX PROTEIN-RELATED"/>
    <property type="match status" value="1"/>
</dbReference>
<dbReference type="GO" id="GO:0022857">
    <property type="term" value="F:transmembrane transporter activity"/>
    <property type="evidence" value="ECO:0007669"/>
    <property type="project" value="InterPro"/>
</dbReference>
<evidence type="ECO:0000313" key="10">
    <source>
        <dbReference type="Proteomes" id="UP000051922"/>
    </source>
</evidence>
<keyword evidence="5 7" id="KW-1133">Transmembrane helix</keyword>
<dbReference type="EMBL" id="AZFJ01000036">
    <property type="protein sequence ID" value="KRL86928.1"/>
    <property type="molecule type" value="Genomic_DNA"/>
</dbReference>
<keyword evidence="4 7" id="KW-0812">Transmembrane</keyword>
<comment type="caution">
    <text evidence="9">The sequence shown here is derived from an EMBL/GenBank/DDBJ whole genome shotgun (WGS) entry which is preliminary data.</text>
</comment>
<feature type="transmembrane region" description="Helical" evidence="7">
    <location>
        <begin position="192"/>
        <end position="210"/>
    </location>
</feature>
<evidence type="ECO:0000256" key="1">
    <source>
        <dbReference type="ARBA" id="ARBA00004651"/>
    </source>
</evidence>
<sequence length="381" mass="41119">MLKIALPLLVYAKTQSAAQMASIYGVSFLPWLFFSLVGGLLADRGNKQTILVVGNLISFVAVFIMLVAFEIPATPLLLIYVLVFMQSSIDPLTHPSFQSILPKVVHDDKIVTANTDIQLIDNTLTLIGPLLGGALAALLNPRVAIIVDAISFLIAGIFVIALRYKVPTHIQATQNILQDIREGFAYAYSDKIVWNGAVLFFFTNFATNLFEANFMFFITKTLGYSSFLAGITIAISGIGALAGGIVAPIINRHYSTGRIITSTTVLAGIALMLMFFAHNFIMVGLLYAVANLCSNINVITYFSLRQKIVPDRILGRVVSVTRMISYVSIPLGAFFGGILVDKGVSLFVVFLLAGIIRFVIGAYGSSTPLGKSGSSATEKTK</sequence>
<dbReference type="STRING" id="1423783.FC50_GL000121"/>
<dbReference type="InterPro" id="IPR011701">
    <property type="entry name" value="MFS"/>
</dbReference>
<evidence type="ECO:0000256" key="3">
    <source>
        <dbReference type="ARBA" id="ARBA00022475"/>
    </source>
</evidence>
<evidence type="ECO:0000256" key="4">
    <source>
        <dbReference type="ARBA" id="ARBA00022692"/>
    </source>
</evidence>
<feature type="transmembrane region" description="Helical" evidence="7">
    <location>
        <begin position="284"/>
        <end position="302"/>
    </location>
</feature>
<protein>
    <submittedName>
        <fullName evidence="9">Macrolide-efflux protein</fullName>
    </submittedName>
</protein>
<feature type="transmembrane region" description="Helical" evidence="7">
    <location>
        <begin position="222"/>
        <end position="247"/>
    </location>
</feature>
<evidence type="ECO:0000256" key="2">
    <source>
        <dbReference type="ARBA" id="ARBA00022448"/>
    </source>
</evidence>
<comment type="subcellular location">
    <subcellularLocation>
        <location evidence="1">Cell membrane</location>
        <topology evidence="1">Multi-pass membrane protein</topology>
    </subcellularLocation>
</comment>